<dbReference type="RefSeq" id="WP_167476137.1">
    <property type="nucleotide sequence ID" value="NZ_CP046172.1"/>
</dbReference>
<dbReference type="InterPro" id="IPR006093">
    <property type="entry name" value="Oxy_OxRdtase_FAD_BS"/>
</dbReference>
<comment type="cofactor">
    <cofactor evidence="1">
        <name>FAD</name>
        <dbReference type="ChEBI" id="CHEBI:57692"/>
    </cofactor>
</comment>
<dbReference type="InterPro" id="IPR012951">
    <property type="entry name" value="BBE"/>
</dbReference>
<keyword evidence="3" id="KW-0285">Flavoprotein</keyword>
<evidence type="ECO:0000256" key="1">
    <source>
        <dbReference type="ARBA" id="ARBA00001974"/>
    </source>
</evidence>
<evidence type="ECO:0000259" key="6">
    <source>
        <dbReference type="PROSITE" id="PS51387"/>
    </source>
</evidence>
<dbReference type="GO" id="GO:0016491">
    <property type="term" value="F:oxidoreductase activity"/>
    <property type="evidence" value="ECO:0007669"/>
    <property type="project" value="UniProtKB-KW"/>
</dbReference>
<name>A0A6G9YK88_9NOCA</name>
<protein>
    <submittedName>
        <fullName evidence="7">FAD-binding protein</fullName>
    </submittedName>
</protein>
<gene>
    <name evidence="7" type="ORF">F5544_28865</name>
</gene>
<dbReference type="InterPro" id="IPR050416">
    <property type="entry name" value="FAD-linked_Oxidoreductase"/>
</dbReference>
<evidence type="ECO:0000256" key="4">
    <source>
        <dbReference type="ARBA" id="ARBA00022827"/>
    </source>
</evidence>
<proteinExistence type="inferred from homology"/>
<comment type="similarity">
    <text evidence="2">Belongs to the oxygen-dependent FAD-linked oxidoreductase family.</text>
</comment>
<dbReference type="InterPro" id="IPR016169">
    <property type="entry name" value="FAD-bd_PCMH_sub2"/>
</dbReference>
<evidence type="ECO:0000256" key="5">
    <source>
        <dbReference type="ARBA" id="ARBA00023002"/>
    </source>
</evidence>
<dbReference type="Pfam" id="PF08031">
    <property type="entry name" value="BBE"/>
    <property type="match status" value="1"/>
</dbReference>
<accession>A0A6G9YK88</accession>
<dbReference type="AlphaFoldDB" id="A0A6G9YK88"/>
<dbReference type="Gene3D" id="3.40.462.20">
    <property type="match status" value="1"/>
</dbReference>
<dbReference type="PROSITE" id="PS51387">
    <property type="entry name" value="FAD_PCMH"/>
    <property type="match status" value="1"/>
</dbReference>
<dbReference type="Proteomes" id="UP000503540">
    <property type="component" value="Chromosome"/>
</dbReference>
<organism evidence="7 8">
    <name type="scientific">Nocardia arthritidis</name>
    <dbReference type="NCBI Taxonomy" id="228602"/>
    <lineage>
        <taxon>Bacteria</taxon>
        <taxon>Bacillati</taxon>
        <taxon>Actinomycetota</taxon>
        <taxon>Actinomycetes</taxon>
        <taxon>Mycobacteriales</taxon>
        <taxon>Nocardiaceae</taxon>
        <taxon>Nocardia</taxon>
    </lineage>
</organism>
<sequence>MTTTLSLQQVDDLRACCRGVVSLPGDPGYDAGRHTWSAAVDHRPVAIVRCADIEDIRAAMLFARERGLAVSVHAGGHDVAEHAEVARSIMLDMSELKNITIDPVTRRATVAPGVTWVEFDRACAAYGLAVTGADVSTVGVIGTALSGGSGWLQRAFGFTCDNVLAAQVVTADGRVVTADANQHADLFWALRGGGGNFGIVTSLDLRLHPIGRVYAGTLLYRYADARAVLTGFREFTVDAPAELSLRATLIHWPPTSPEGPPMAAITASYLGPADQARSVLDRLRRIGEPELDLLRPLSYPELQRNTEQAFHTGHATATGTEWLRALDDRTIDGLVDLGARMPTRHSLISIHQLGGALRRMPSGATSFAYHDAAYHLVVFSGGPTGCDLTPARRWIARITETVQNCSAGGPYIGILDGTAAPERIRNAYGLDGYRRLTHIKTEYDPDNILRCNHNIPPLPGARSEAAR</sequence>
<feature type="domain" description="FAD-binding PCMH-type" evidence="6">
    <location>
        <begin position="40"/>
        <end position="210"/>
    </location>
</feature>
<keyword evidence="8" id="KW-1185">Reference proteome</keyword>
<dbReference type="Gene3D" id="3.30.465.10">
    <property type="match status" value="1"/>
</dbReference>
<dbReference type="PROSITE" id="PS00862">
    <property type="entry name" value="OX2_COVAL_FAD"/>
    <property type="match status" value="1"/>
</dbReference>
<dbReference type="EMBL" id="CP046172">
    <property type="protein sequence ID" value="QIS13622.1"/>
    <property type="molecule type" value="Genomic_DNA"/>
</dbReference>
<keyword evidence="5" id="KW-0560">Oxidoreductase</keyword>
<dbReference type="Gene3D" id="3.30.43.10">
    <property type="entry name" value="Uridine Diphospho-n-acetylenolpyruvylglucosamine Reductase, domain 2"/>
    <property type="match status" value="1"/>
</dbReference>
<dbReference type="PANTHER" id="PTHR42973:SF39">
    <property type="entry name" value="FAD-BINDING PCMH-TYPE DOMAIN-CONTAINING PROTEIN"/>
    <property type="match status" value="1"/>
</dbReference>
<dbReference type="PANTHER" id="PTHR42973">
    <property type="entry name" value="BINDING OXIDOREDUCTASE, PUTATIVE (AFU_ORTHOLOGUE AFUA_1G17690)-RELATED"/>
    <property type="match status" value="1"/>
</dbReference>
<dbReference type="InterPro" id="IPR006094">
    <property type="entry name" value="Oxid_FAD_bind_N"/>
</dbReference>
<dbReference type="SUPFAM" id="SSF56176">
    <property type="entry name" value="FAD-binding/transporter-associated domain-like"/>
    <property type="match status" value="1"/>
</dbReference>
<evidence type="ECO:0000313" key="8">
    <source>
        <dbReference type="Proteomes" id="UP000503540"/>
    </source>
</evidence>
<dbReference type="Pfam" id="PF01565">
    <property type="entry name" value="FAD_binding_4"/>
    <property type="match status" value="1"/>
</dbReference>
<keyword evidence="4" id="KW-0274">FAD</keyword>
<reference evidence="7 8" key="1">
    <citation type="journal article" date="2019" name="ACS Chem. Biol.">
        <title>Identification and Mobilization of a Cryptic Antibiotic Biosynthesis Gene Locus from a Human-Pathogenic Nocardia Isolate.</title>
        <authorList>
            <person name="Herisse M."/>
            <person name="Ishida K."/>
            <person name="Porter J.L."/>
            <person name="Howden B."/>
            <person name="Hertweck C."/>
            <person name="Stinear T.P."/>
            <person name="Pidot S.J."/>
        </authorList>
    </citation>
    <scope>NUCLEOTIDE SEQUENCE [LARGE SCALE GENOMIC DNA]</scope>
    <source>
        <strain evidence="7 8">AUSMDU00012717</strain>
    </source>
</reference>
<evidence type="ECO:0000256" key="2">
    <source>
        <dbReference type="ARBA" id="ARBA00005466"/>
    </source>
</evidence>
<dbReference type="GO" id="GO:0071949">
    <property type="term" value="F:FAD binding"/>
    <property type="evidence" value="ECO:0007669"/>
    <property type="project" value="InterPro"/>
</dbReference>
<evidence type="ECO:0000313" key="7">
    <source>
        <dbReference type="EMBL" id="QIS13622.1"/>
    </source>
</evidence>
<evidence type="ECO:0000256" key="3">
    <source>
        <dbReference type="ARBA" id="ARBA00022630"/>
    </source>
</evidence>
<dbReference type="KEGG" id="nah:F5544_28865"/>
<dbReference type="InterPro" id="IPR016167">
    <property type="entry name" value="FAD-bd_PCMH_sub1"/>
</dbReference>
<dbReference type="InterPro" id="IPR016166">
    <property type="entry name" value="FAD-bd_PCMH"/>
</dbReference>
<dbReference type="InterPro" id="IPR036318">
    <property type="entry name" value="FAD-bd_PCMH-like_sf"/>
</dbReference>